<gene>
    <name evidence="1" type="ORF">HD596_001770</name>
</gene>
<keyword evidence="2" id="KW-1185">Reference proteome</keyword>
<dbReference type="Proteomes" id="UP000579153">
    <property type="component" value="Unassembled WGS sequence"/>
</dbReference>
<organism evidence="1 2">
    <name type="scientific">Nonomuraea jabiensis</name>
    <dbReference type="NCBI Taxonomy" id="882448"/>
    <lineage>
        <taxon>Bacteria</taxon>
        <taxon>Bacillati</taxon>
        <taxon>Actinomycetota</taxon>
        <taxon>Actinomycetes</taxon>
        <taxon>Streptosporangiales</taxon>
        <taxon>Streptosporangiaceae</taxon>
        <taxon>Nonomuraea</taxon>
    </lineage>
</organism>
<reference evidence="1 2" key="1">
    <citation type="submission" date="2020-08" db="EMBL/GenBank/DDBJ databases">
        <title>Sequencing the genomes of 1000 actinobacteria strains.</title>
        <authorList>
            <person name="Klenk H.-P."/>
        </authorList>
    </citation>
    <scope>NUCLEOTIDE SEQUENCE [LARGE SCALE GENOMIC DNA]</scope>
    <source>
        <strain evidence="1 2">DSM 45507</strain>
    </source>
</reference>
<proteinExistence type="predicted"/>
<evidence type="ECO:0000313" key="2">
    <source>
        <dbReference type="Proteomes" id="UP000579153"/>
    </source>
</evidence>
<sequence length="63" mass="6997">MEAGAWPTIPCHDGRRTLARLAADRRRGGDRMSLELFHVNRLDEATAELAQTFDGGRVPCVMT</sequence>
<dbReference type="EMBL" id="JACHMB010000001">
    <property type="protein sequence ID" value="MBB5775014.1"/>
    <property type="molecule type" value="Genomic_DNA"/>
</dbReference>
<evidence type="ECO:0000313" key="1">
    <source>
        <dbReference type="EMBL" id="MBB5775014.1"/>
    </source>
</evidence>
<name>A0A7W9G0T3_9ACTN</name>
<dbReference type="AlphaFoldDB" id="A0A7W9G0T3"/>
<comment type="caution">
    <text evidence="1">The sequence shown here is derived from an EMBL/GenBank/DDBJ whole genome shotgun (WGS) entry which is preliminary data.</text>
</comment>
<accession>A0A7W9G0T3</accession>
<protein>
    <submittedName>
        <fullName evidence="1">Uncharacterized protein</fullName>
    </submittedName>
</protein>